<dbReference type="Proteomes" id="UP001143328">
    <property type="component" value="Unassembled WGS sequence"/>
</dbReference>
<dbReference type="SUPFAM" id="SSF74650">
    <property type="entry name" value="Galactose mutarotase-like"/>
    <property type="match status" value="1"/>
</dbReference>
<evidence type="ECO:0000313" key="6">
    <source>
        <dbReference type="Proteomes" id="UP001143328"/>
    </source>
</evidence>
<name>A0A9W6K332_9PSED</name>
<comment type="caution">
    <text evidence="5">The sequence shown here is derived from an EMBL/GenBank/DDBJ whole genome shotgun (WGS) entry which is preliminary data.</text>
</comment>
<accession>A0A9W6K332</accession>
<reference evidence="5" key="2">
    <citation type="submission" date="2023-01" db="EMBL/GenBank/DDBJ databases">
        <authorList>
            <person name="Sun Q."/>
            <person name="Evtushenko L."/>
        </authorList>
    </citation>
    <scope>NUCLEOTIDE SEQUENCE</scope>
    <source>
        <strain evidence="5">VKM B-2935</strain>
    </source>
</reference>
<evidence type="ECO:0000256" key="1">
    <source>
        <dbReference type="ARBA" id="ARBA00001096"/>
    </source>
</evidence>
<dbReference type="AlphaFoldDB" id="A0A9W6K332"/>
<dbReference type="PIRSF" id="PIRSF016020">
    <property type="entry name" value="PHexose_mutarotase"/>
    <property type="match status" value="1"/>
</dbReference>
<reference evidence="5" key="1">
    <citation type="journal article" date="2014" name="Int. J. Syst. Evol. Microbiol.">
        <title>Complete genome sequence of Corynebacterium casei LMG S-19264T (=DSM 44701T), isolated from a smear-ripened cheese.</title>
        <authorList>
            <consortium name="US DOE Joint Genome Institute (JGI-PGF)"/>
            <person name="Walter F."/>
            <person name="Albersmeier A."/>
            <person name="Kalinowski J."/>
            <person name="Ruckert C."/>
        </authorList>
    </citation>
    <scope>NUCLEOTIDE SEQUENCE</scope>
    <source>
        <strain evidence="5">VKM B-2935</strain>
    </source>
</reference>
<proteinExistence type="inferred from homology"/>
<dbReference type="Pfam" id="PF01263">
    <property type="entry name" value="Aldose_epim"/>
    <property type="match status" value="1"/>
</dbReference>
<evidence type="ECO:0000256" key="3">
    <source>
        <dbReference type="ARBA" id="ARBA00023235"/>
    </source>
</evidence>
<keyword evidence="6" id="KW-1185">Reference proteome</keyword>
<dbReference type="InterPro" id="IPR011013">
    <property type="entry name" value="Gal_mutarotase_sf_dom"/>
</dbReference>
<dbReference type="InterPro" id="IPR014718">
    <property type="entry name" value="GH-type_carb-bd"/>
</dbReference>
<sequence>MPRPELVAASEQMRVEENPLSALLAGAGKPLFSWTRHQERDLFLVSHPTCEAVFSRQGGQLLHFQPKGQRPWLWCAARWPRHGAIRGGVPVCWPWFSRHPTESGWPSHGWARLSDWELVSHEADATGVRLHWRLDLCEWQVDLFAELGAELSLRLVTQHQDSEPCQLSHALHGYWRVGDMAQVAVRGLEQASGYDLVARDDFTAGAELRFDNGCHRVYRQAGRVELEDQLWRRRLQIDTSGGANTVVWHPGSRPLADVGWHEALGFVSVQAASCREDSVTIGPGETAELMLHSTQPTNWRCWLLSPDHPHSDTGWHSNSL</sequence>
<protein>
    <recommendedName>
        <fullName evidence="4">Putative glucose-6-phosphate 1-epimerase</fullName>
        <ecNumber evidence="4">5.1.3.15</ecNumber>
    </recommendedName>
</protein>
<dbReference type="PANTHER" id="PTHR11122:SF13">
    <property type="entry name" value="GLUCOSE-6-PHOSPHATE 1-EPIMERASE"/>
    <property type="match status" value="1"/>
</dbReference>
<evidence type="ECO:0000256" key="2">
    <source>
        <dbReference type="ARBA" id="ARBA00005866"/>
    </source>
</evidence>
<dbReference type="GO" id="GO:0030246">
    <property type="term" value="F:carbohydrate binding"/>
    <property type="evidence" value="ECO:0007669"/>
    <property type="project" value="UniProtKB-UniRule"/>
</dbReference>
<dbReference type="CDD" id="cd09020">
    <property type="entry name" value="D-hex-6-P-epi_like"/>
    <property type="match status" value="1"/>
</dbReference>
<dbReference type="PANTHER" id="PTHR11122">
    <property type="entry name" value="APOSPORY-ASSOCIATED PROTEIN C-RELATED"/>
    <property type="match status" value="1"/>
</dbReference>
<organism evidence="5 6">
    <name type="scientific">Pseudomonas turukhanskensis</name>
    <dbReference type="NCBI Taxonomy" id="1806536"/>
    <lineage>
        <taxon>Bacteria</taxon>
        <taxon>Pseudomonadati</taxon>
        <taxon>Pseudomonadota</taxon>
        <taxon>Gammaproteobacteria</taxon>
        <taxon>Pseudomonadales</taxon>
        <taxon>Pseudomonadaceae</taxon>
        <taxon>Pseudomonas</taxon>
    </lineage>
</organism>
<dbReference type="InterPro" id="IPR025532">
    <property type="entry name" value="G6P_1-epimerase"/>
</dbReference>
<dbReference type="EMBL" id="BSFN01000003">
    <property type="protein sequence ID" value="GLK88635.1"/>
    <property type="molecule type" value="Genomic_DNA"/>
</dbReference>
<dbReference type="InterPro" id="IPR008183">
    <property type="entry name" value="Aldose_1/G6P_1-epimerase"/>
</dbReference>
<gene>
    <name evidence="5" type="ORF">GCM10017655_16970</name>
</gene>
<dbReference type="GO" id="GO:0047938">
    <property type="term" value="F:glucose-6-phosphate 1-epimerase activity"/>
    <property type="evidence" value="ECO:0007669"/>
    <property type="project" value="UniProtKB-UniRule"/>
</dbReference>
<dbReference type="EC" id="5.1.3.15" evidence="4"/>
<evidence type="ECO:0000313" key="5">
    <source>
        <dbReference type="EMBL" id="GLK88635.1"/>
    </source>
</evidence>
<dbReference type="Gene3D" id="2.70.98.10">
    <property type="match status" value="1"/>
</dbReference>
<evidence type="ECO:0000256" key="4">
    <source>
        <dbReference type="PIRNR" id="PIRNR016020"/>
    </source>
</evidence>
<keyword evidence="3 4" id="KW-0413">Isomerase</keyword>
<dbReference type="GO" id="GO:0005975">
    <property type="term" value="P:carbohydrate metabolic process"/>
    <property type="evidence" value="ECO:0007669"/>
    <property type="project" value="InterPro"/>
</dbReference>
<comment type="catalytic activity">
    <reaction evidence="1">
        <text>alpha-D-glucose 6-phosphate = beta-D-glucose 6-phosphate</text>
        <dbReference type="Rhea" id="RHEA:16249"/>
        <dbReference type="ChEBI" id="CHEBI:58225"/>
        <dbReference type="ChEBI" id="CHEBI:58247"/>
        <dbReference type="EC" id="5.1.3.15"/>
    </reaction>
</comment>
<comment type="similarity">
    <text evidence="2 4">Belongs to the glucose-6-phosphate 1-epimerase family.</text>
</comment>